<accession>A0A1H2GMV4</accession>
<dbReference type="AlphaFoldDB" id="A0A1H2GMV4"/>
<name>A0A1H2GMV4_9PSED</name>
<dbReference type="Proteomes" id="UP000243232">
    <property type="component" value="Chromosome I"/>
</dbReference>
<dbReference type="STRING" id="364197.SAMN05216296_2414"/>
<keyword evidence="2" id="KW-1185">Reference proteome</keyword>
<evidence type="ECO:0000313" key="1">
    <source>
        <dbReference type="EMBL" id="SDU20950.1"/>
    </source>
</evidence>
<sequence length="206" mass="23703">MGGWGSGRRSSNYTTEDMRSLDVRRLQRDGLLKQGLSCTLIWSRHGQKTGAIQIRTNGNSLSLTYQTQRSGGEARQMDYPVALEWTQCTYGGERVWFRCPAQGCGRRVAILYGGSVFACRHCHRLAYSSQRDRFPDRHALRADRVRKKLGWELGKFTISHDKPKGMHWKTFNRLTAEHHRHSVASLLAMEEFCEIFEQKLAKIEGR</sequence>
<protein>
    <submittedName>
        <fullName evidence="1">Uncharacterized protein</fullName>
    </submittedName>
</protein>
<evidence type="ECO:0000313" key="2">
    <source>
        <dbReference type="Proteomes" id="UP000243232"/>
    </source>
</evidence>
<dbReference type="RefSeq" id="WP_197673505.1">
    <property type="nucleotide sequence ID" value="NZ_LT629785.1"/>
</dbReference>
<gene>
    <name evidence="1" type="ORF">SAMN05216296_2414</name>
</gene>
<proteinExistence type="predicted"/>
<organism evidence="1 2">
    <name type="scientific">Pseudomonas pohangensis</name>
    <dbReference type="NCBI Taxonomy" id="364197"/>
    <lineage>
        <taxon>Bacteria</taxon>
        <taxon>Pseudomonadati</taxon>
        <taxon>Pseudomonadota</taxon>
        <taxon>Gammaproteobacteria</taxon>
        <taxon>Pseudomonadales</taxon>
        <taxon>Pseudomonadaceae</taxon>
        <taxon>Pseudomonas</taxon>
    </lineage>
</organism>
<dbReference type="EMBL" id="LT629785">
    <property type="protein sequence ID" value="SDU20950.1"/>
    <property type="molecule type" value="Genomic_DNA"/>
</dbReference>
<reference evidence="2" key="1">
    <citation type="submission" date="2016-10" db="EMBL/GenBank/DDBJ databases">
        <authorList>
            <person name="Varghese N."/>
            <person name="Submissions S."/>
        </authorList>
    </citation>
    <scope>NUCLEOTIDE SEQUENCE [LARGE SCALE GENOMIC DNA]</scope>
    <source>
        <strain evidence="2">DSM 17875</strain>
    </source>
</reference>